<organism evidence="1">
    <name type="scientific">Rhizophora mucronata</name>
    <name type="common">Asiatic mangrove</name>
    <dbReference type="NCBI Taxonomy" id="61149"/>
    <lineage>
        <taxon>Eukaryota</taxon>
        <taxon>Viridiplantae</taxon>
        <taxon>Streptophyta</taxon>
        <taxon>Embryophyta</taxon>
        <taxon>Tracheophyta</taxon>
        <taxon>Spermatophyta</taxon>
        <taxon>Magnoliopsida</taxon>
        <taxon>eudicotyledons</taxon>
        <taxon>Gunneridae</taxon>
        <taxon>Pentapetalae</taxon>
        <taxon>rosids</taxon>
        <taxon>fabids</taxon>
        <taxon>Malpighiales</taxon>
        <taxon>Rhizophoraceae</taxon>
        <taxon>Rhizophora</taxon>
    </lineage>
</organism>
<name>A0A2P2K363_RHIMU</name>
<proteinExistence type="predicted"/>
<dbReference type="EMBL" id="GGEC01019664">
    <property type="protein sequence ID" value="MBX00148.1"/>
    <property type="molecule type" value="Transcribed_RNA"/>
</dbReference>
<protein>
    <submittedName>
        <fullName evidence="1">Uncharacterized protein</fullName>
    </submittedName>
</protein>
<reference evidence="1" key="1">
    <citation type="submission" date="2018-02" db="EMBL/GenBank/DDBJ databases">
        <title>Rhizophora mucronata_Transcriptome.</title>
        <authorList>
            <person name="Meera S.P."/>
            <person name="Sreeshan A."/>
            <person name="Augustine A."/>
        </authorList>
    </citation>
    <scope>NUCLEOTIDE SEQUENCE</scope>
    <source>
        <tissue evidence="1">Leaf</tissue>
    </source>
</reference>
<evidence type="ECO:0000313" key="1">
    <source>
        <dbReference type="EMBL" id="MBX00148.1"/>
    </source>
</evidence>
<dbReference type="AlphaFoldDB" id="A0A2P2K363"/>
<sequence length="20" mass="2366">MPDFVIRSSLRLTLKRHAPK</sequence>
<accession>A0A2P2K363</accession>